<dbReference type="Proteomes" id="UP000304928">
    <property type="component" value="Unassembled WGS sequence"/>
</dbReference>
<dbReference type="EMBL" id="QZAR01000174">
    <property type="protein sequence ID" value="THW85639.1"/>
    <property type="molecule type" value="Genomic_DNA"/>
</dbReference>
<comment type="caution">
    <text evidence="3">The sequence shown here is derived from an EMBL/GenBank/DDBJ whole genome shotgun (WGS) entry which is preliminary data.</text>
</comment>
<sequence length="267" mass="30108">MHGLLYRSPLILRQDARHAAPSHAYKNRCPPLSRCRRLLYTKISSKMATSTPSDLPTNRKTAWSRKVLIPLWTLQIAGALLTIGGCMWYLGDYDGEFGLSYSYTSNLEIHQSVSYLYRTTKCSQYLRQNLNSLSRATFGYVSAVILIFLWAIALAIIAFQIVRYHKKNLPAKTMLTSQYILGVFATICFLIEFLGLFGIIRGGYKTFYDFLGVVIATLTIWGTMIYTGVIRHRRKLAKRESKSTYGMTDFDGGAGPGKNNARVEVGN</sequence>
<evidence type="ECO:0000313" key="4">
    <source>
        <dbReference type="Proteomes" id="UP000304928"/>
    </source>
</evidence>
<dbReference type="AlphaFoldDB" id="A0A4S9AZD2"/>
<keyword evidence="2" id="KW-0812">Transmembrane</keyword>
<feature type="transmembrane region" description="Helical" evidence="2">
    <location>
        <begin position="67"/>
        <end position="90"/>
    </location>
</feature>
<organism evidence="3 4">
    <name type="scientific">Aureobasidium pullulans</name>
    <name type="common">Black yeast</name>
    <name type="synonym">Pullularia pullulans</name>
    <dbReference type="NCBI Taxonomy" id="5580"/>
    <lineage>
        <taxon>Eukaryota</taxon>
        <taxon>Fungi</taxon>
        <taxon>Dikarya</taxon>
        <taxon>Ascomycota</taxon>
        <taxon>Pezizomycotina</taxon>
        <taxon>Dothideomycetes</taxon>
        <taxon>Dothideomycetidae</taxon>
        <taxon>Dothideales</taxon>
        <taxon>Saccotheciaceae</taxon>
        <taxon>Aureobasidium</taxon>
    </lineage>
</organism>
<feature type="transmembrane region" description="Helical" evidence="2">
    <location>
        <begin position="179"/>
        <end position="200"/>
    </location>
</feature>
<feature type="region of interest" description="Disordered" evidence="1">
    <location>
        <begin position="247"/>
        <end position="267"/>
    </location>
</feature>
<evidence type="ECO:0000256" key="2">
    <source>
        <dbReference type="SAM" id="Phobius"/>
    </source>
</evidence>
<protein>
    <submittedName>
        <fullName evidence="3">Uncharacterized protein</fullName>
    </submittedName>
</protein>
<keyword evidence="2" id="KW-0472">Membrane</keyword>
<evidence type="ECO:0000256" key="1">
    <source>
        <dbReference type="SAM" id="MobiDB-lite"/>
    </source>
</evidence>
<reference evidence="3 4" key="1">
    <citation type="submission" date="2018-10" db="EMBL/GenBank/DDBJ databases">
        <title>Fifty Aureobasidium pullulans genomes reveal a recombining polyextremotolerant generalist.</title>
        <authorList>
            <person name="Gostincar C."/>
            <person name="Turk M."/>
            <person name="Zajc J."/>
            <person name="Gunde-Cimerman N."/>
        </authorList>
    </citation>
    <scope>NUCLEOTIDE SEQUENCE [LARGE SCALE GENOMIC DNA]</scope>
    <source>
        <strain evidence="3 4">EXF-10507</strain>
    </source>
</reference>
<evidence type="ECO:0000313" key="3">
    <source>
        <dbReference type="EMBL" id="THW85639.1"/>
    </source>
</evidence>
<accession>A0A4S9AZD2</accession>
<gene>
    <name evidence="3" type="ORF">D6D15_07925</name>
</gene>
<keyword evidence="2" id="KW-1133">Transmembrane helix</keyword>
<name>A0A4S9AZD2_AURPU</name>
<proteinExistence type="predicted"/>
<feature type="transmembrane region" description="Helical" evidence="2">
    <location>
        <begin position="206"/>
        <end position="229"/>
    </location>
</feature>
<feature type="transmembrane region" description="Helical" evidence="2">
    <location>
        <begin position="138"/>
        <end position="159"/>
    </location>
</feature>